<keyword evidence="3 5" id="KW-1133">Transmembrane helix</keyword>
<evidence type="ECO:0000256" key="4">
    <source>
        <dbReference type="ARBA" id="ARBA00023136"/>
    </source>
</evidence>
<comment type="subcellular location">
    <subcellularLocation>
        <location evidence="1">Membrane</location>
    </subcellularLocation>
</comment>
<keyword evidence="2 5" id="KW-0812">Transmembrane</keyword>
<feature type="transmembrane region" description="Helical" evidence="5">
    <location>
        <begin position="40"/>
        <end position="56"/>
    </location>
</feature>
<dbReference type="EMBL" id="BK014784">
    <property type="protein sequence ID" value="DAD75458.1"/>
    <property type="molecule type" value="Genomic_DNA"/>
</dbReference>
<protein>
    <submittedName>
        <fullName evidence="6">Holin</fullName>
    </submittedName>
</protein>
<evidence type="ECO:0000313" key="6">
    <source>
        <dbReference type="EMBL" id="DAD75458.1"/>
    </source>
</evidence>
<dbReference type="InterPro" id="IPR006479">
    <property type="entry name" value="Holin"/>
</dbReference>
<accession>A0A8S5LZR3</accession>
<evidence type="ECO:0000256" key="5">
    <source>
        <dbReference type="SAM" id="Phobius"/>
    </source>
</evidence>
<dbReference type="GO" id="GO:0016020">
    <property type="term" value="C:membrane"/>
    <property type="evidence" value="ECO:0007669"/>
    <property type="project" value="UniProtKB-SubCell"/>
</dbReference>
<dbReference type="Pfam" id="PF04688">
    <property type="entry name" value="Holin_SPP1"/>
    <property type="match status" value="1"/>
</dbReference>
<evidence type="ECO:0000256" key="1">
    <source>
        <dbReference type="ARBA" id="ARBA00004370"/>
    </source>
</evidence>
<sequence length="87" mass="9315">MKVSKETIARTVVLFVALLNTVLNACGKNPLPFSDDEVYTGVSAVVATVAAVWAWWKNNSFTAAAVKADEVLKIEKAEGGTEDEGEQ</sequence>
<reference evidence="6" key="1">
    <citation type="journal article" date="2021" name="Proc. Natl. Acad. Sci. U.S.A.">
        <title>A Catalog of Tens of Thousands of Viruses from Human Metagenomes Reveals Hidden Associations with Chronic Diseases.</title>
        <authorList>
            <person name="Tisza M.J."/>
            <person name="Buck C.B."/>
        </authorList>
    </citation>
    <scope>NUCLEOTIDE SEQUENCE</scope>
    <source>
        <strain evidence="6">CtuvC1</strain>
    </source>
</reference>
<keyword evidence="4 5" id="KW-0472">Membrane</keyword>
<name>A0A8S5LZR3_9CAUD</name>
<proteinExistence type="predicted"/>
<evidence type="ECO:0000256" key="2">
    <source>
        <dbReference type="ARBA" id="ARBA00022692"/>
    </source>
</evidence>
<dbReference type="NCBIfam" id="TIGR01592">
    <property type="entry name" value="holin_SPP1"/>
    <property type="match status" value="1"/>
</dbReference>
<organism evidence="6">
    <name type="scientific">Siphoviridae sp. ctuvC1</name>
    <dbReference type="NCBI Taxonomy" id="2826507"/>
    <lineage>
        <taxon>Viruses</taxon>
        <taxon>Duplodnaviria</taxon>
        <taxon>Heunggongvirae</taxon>
        <taxon>Uroviricota</taxon>
        <taxon>Caudoviricetes</taxon>
    </lineage>
</organism>
<evidence type="ECO:0000256" key="3">
    <source>
        <dbReference type="ARBA" id="ARBA00022989"/>
    </source>
</evidence>